<evidence type="ECO:0000313" key="3">
    <source>
        <dbReference type="Proteomes" id="UP000605201"/>
    </source>
</evidence>
<protein>
    <submittedName>
        <fullName evidence="2">Uncharacterized protein</fullName>
    </submittedName>
</protein>
<comment type="caution">
    <text evidence="2">The sequence shown here is derived from an EMBL/GenBank/DDBJ whole genome shotgun (WGS) entry which is preliminary data.</text>
</comment>
<keyword evidence="1" id="KW-0472">Membrane</keyword>
<evidence type="ECO:0000256" key="1">
    <source>
        <dbReference type="SAM" id="Phobius"/>
    </source>
</evidence>
<reference evidence="2 3" key="1">
    <citation type="submission" date="2020-08" db="EMBL/GenBank/DDBJ databases">
        <title>Bridging the membrane lipid divide: bacteria of the FCB group superphylum have the potential to synthesize archaeal ether lipids.</title>
        <authorList>
            <person name="Villanueva L."/>
            <person name="Von Meijenfeldt F.A.B."/>
            <person name="Westbye A.B."/>
            <person name="Yadav S."/>
            <person name="Hopmans E.C."/>
            <person name="Dutilh B.E."/>
            <person name="Sinninghe Damste J.S."/>
        </authorList>
    </citation>
    <scope>NUCLEOTIDE SEQUENCE [LARGE SCALE GENOMIC DNA]</scope>
    <source>
        <strain evidence="2">NIOZ-UU17</strain>
    </source>
</reference>
<keyword evidence="1" id="KW-1133">Transmembrane helix</keyword>
<accession>A0A8J6TQS6</accession>
<gene>
    <name evidence="2" type="ORF">H8D96_06745</name>
</gene>
<dbReference type="EMBL" id="JACNIG010000157">
    <property type="protein sequence ID" value="MBC8431602.1"/>
    <property type="molecule type" value="Genomic_DNA"/>
</dbReference>
<organism evidence="2 3">
    <name type="scientific">Candidatus Desulfatibia vada</name>
    <dbReference type="NCBI Taxonomy" id="2841696"/>
    <lineage>
        <taxon>Bacteria</taxon>
        <taxon>Pseudomonadati</taxon>
        <taxon>Thermodesulfobacteriota</taxon>
        <taxon>Desulfobacteria</taxon>
        <taxon>Desulfobacterales</taxon>
        <taxon>Desulfobacterales incertae sedis</taxon>
        <taxon>Candidatus Desulfatibia</taxon>
    </lineage>
</organism>
<proteinExistence type="predicted"/>
<dbReference type="AlphaFoldDB" id="A0A8J6TQS6"/>
<evidence type="ECO:0000313" key="2">
    <source>
        <dbReference type="EMBL" id="MBC8431602.1"/>
    </source>
</evidence>
<feature type="transmembrane region" description="Helical" evidence="1">
    <location>
        <begin position="102"/>
        <end position="122"/>
    </location>
</feature>
<dbReference type="Proteomes" id="UP000605201">
    <property type="component" value="Unassembled WGS sequence"/>
</dbReference>
<name>A0A8J6TQS6_9BACT</name>
<keyword evidence="1" id="KW-0812">Transmembrane</keyword>
<sequence length="149" mass="16958">MPMNFEQFKEKLLMYGADVRNWPKEIRSSGLKALDSSFELQKLVEDEERFEGILKTRKYEEPSRDLAGRIVAVALPEKKKAQRNLGVFFSEVLGEFSLSRRALAAVSVSLIFTLIIGFTIGFSNPSGYAFAEQYETNLEDFLNYEGDVL</sequence>